<dbReference type="GO" id="GO:0015205">
    <property type="term" value="F:nucleobase transmembrane transporter activity"/>
    <property type="evidence" value="ECO:0007669"/>
    <property type="project" value="TreeGrafter"/>
</dbReference>
<accession>A0A1E3NF20</accession>
<dbReference type="EMBL" id="KV454008">
    <property type="protein sequence ID" value="ODQ44168.1"/>
    <property type="molecule type" value="Genomic_DNA"/>
</dbReference>
<dbReference type="OrthoDB" id="2018619at2759"/>
<evidence type="ECO:0000256" key="4">
    <source>
        <dbReference type="ARBA" id="ARBA00022989"/>
    </source>
</evidence>
<dbReference type="AlphaFoldDB" id="A0A1E3NF20"/>
<dbReference type="InterPro" id="IPR001248">
    <property type="entry name" value="Pur-cyt_permease"/>
</dbReference>
<comment type="similarity">
    <text evidence="2">Belongs to the purine-cytosine permease (2.A.39) family.</text>
</comment>
<dbReference type="GeneID" id="30181553"/>
<feature type="transmembrane region" description="Helical" evidence="6">
    <location>
        <begin position="35"/>
        <end position="54"/>
    </location>
</feature>
<dbReference type="Gene3D" id="1.10.4160.10">
    <property type="entry name" value="Hydantoin permease"/>
    <property type="match status" value="1"/>
</dbReference>
<evidence type="ECO:0000256" key="3">
    <source>
        <dbReference type="ARBA" id="ARBA00022692"/>
    </source>
</evidence>
<feature type="transmembrane region" description="Helical" evidence="6">
    <location>
        <begin position="66"/>
        <end position="87"/>
    </location>
</feature>
<keyword evidence="8" id="KW-1185">Reference proteome</keyword>
<feature type="transmembrane region" description="Helical" evidence="6">
    <location>
        <begin position="107"/>
        <end position="129"/>
    </location>
</feature>
<comment type="subcellular location">
    <subcellularLocation>
        <location evidence="1">Membrane</location>
        <topology evidence="1">Multi-pass membrane protein</topology>
    </subcellularLocation>
</comment>
<proteinExistence type="inferred from homology"/>
<evidence type="ECO:0008006" key="9">
    <source>
        <dbReference type="Google" id="ProtNLM"/>
    </source>
</evidence>
<dbReference type="PANTHER" id="PTHR30618:SF0">
    <property type="entry name" value="PURINE-URACIL PERMEASE NCS1"/>
    <property type="match status" value="1"/>
</dbReference>
<gene>
    <name evidence="7" type="ORF">PICMEDRAFT_74777</name>
</gene>
<organism evidence="7 8">
    <name type="scientific">Pichia membranifaciens NRRL Y-2026</name>
    <dbReference type="NCBI Taxonomy" id="763406"/>
    <lineage>
        <taxon>Eukaryota</taxon>
        <taxon>Fungi</taxon>
        <taxon>Dikarya</taxon>
        <taxon>Ascomycota</taxon>
        <taxon>Saccharomycotina</taxon>
        <taxon>Pichiomycetes</taxon>
        <taxon>Pichiales</taxon>
        <taxon>Pichiaceae</taxon>
        <taxon>Pichia</taxon>
    </lineage>
</organism>
<evidence type="ECO:0000313" key="8">
    <source>
        <dbReference type="Proteomes" id="UP000094455"/>
    </source>
</evidence>
<evidence type="ECO:0000256" key="1">
    <source>
        <dbReference type="ARBA" id="ARBA00004141"/>
    </source>
</evidence>
<reference evidence="7 8" key="1">
    <citation type="journal article" date="2016" name="Proc. Natl. Acad. Sci. U.S.A.">
        <title>Comparative genomics of biotechnologically important yeasts.</title>
        <authorList>
            <person name="Riley R."/>
            <person name="Haridas S."/>
            <person name="Wolfe K.H."/>
            <person name="Lopes M.R."/>
            <person name="Hittinger C.T."/>
            <person name="Goeker M."/>
            <person name="Salamov A.A."/>
            <person name="Wisecaver J.H."/>
            <person name="Long T.M."/>
            <person name="Calvey C.H."/>
            <person name="Aerts A.L."/>
            <person name="Barry K.W."/>
            <person name="Choi C."/>
            <person name="Clum A."/>
            <person name="Coughlan A.Y."/>
            <person name="Deshpande S."/>
            <person name="Douglass A.P."/>
            <person name="Hanson S.J."/>
            <person name="Klenk H.-P."/>
            <person name="LaButti K.M."/>
            <person name="Lapidus A."/>
            <person name="Lindquist E.A."/>
            <person name="Lipzen A.M."/>
            <person name="Meier-Kolthoff J.P."/>
            <person name="Ohm R.A."/>
            <person name="Otillar R.P."/>
            <person name="Pangilinan J.L."/>
            <person name="Peng Y."/>
            <person name="Rokas A."/>
            <person name="Rosa C.A."/>
            <person name="Scheuner C."/>
            <person name="Sibirny A.A."/>
            <person name="Slot J.C."/>
            <person name="Stielow J.B."/>
            <person name="Sun H."/>
            <person name="Kurtzman C.P."/>
            <person name="Blackwell M."/>
            <person name="Grigoriev I.V."/>
            <person name="Jeffries T.W."/>
        </authorList>
    </citation>
    <scope>NUCLEOTIDE SEQUENCE [LARGE SCALE GENOMIC DNA]</scope>
    <source>
        <strain evidence="7 8">NRRL Y-2026</strain>
    </source>
</reference>
<keyword evidence="5 6" id="KW-0472">Membrane</keyword>
<evidence type="ECO:0000256" key="6">
    <source>
        <dbReference type="SAM" id="Phobius"/>
    </source>
</evidence>
<feature type="transmembrane region" description="Helical" evidence="6">
    <location>
        <begin position="194"/>
        <end position="213"/>
    </location>
</feature>
<keyword evidence="3 6" id="KW-0812">Transmembrane</keyword>
<name>A0A1E3NF20_9ASCO</name>
<feature type="transmembrane region" description="Helical" evidence="6">
    <location>
        <begin position="360"/>
        <end position="378"/>
    </location>
</feature>
<dbReference type="RefSeq" id="XP_019015281.1">
    <property type="nucleotide sequence ID" value="XM_019164866.1"/>
</dbReference>
<feature type="transmembrane region" description="Helical" evidence="6">
    <location>
        <begin position="168"/>
        <end position="188"/>
    </location>
</feature>
<keyword evidence="4 6" id="KW-1133">Transmembrane helix</keyword>
<feature type="transmembrane region" description="Helical" evidence="6">
    <location>
        <begin position="476"/>
        <end position="499"/>
    </location>
</feature>
<feature type="transmembrane region" description="Helical" evidence="6">
    <location>
        <begin position="234"/>
        <end position="254"/>
    </location>
</feature>
<sequence>MKNYFQKLKLTSTNSKGHAWYNADLLPTPPEKRTWNVYNFLFFYFTTSLTPSSYTLGATLVKMGLLWWHGLICAAVGSFFLSIILVINSRASSEYHLGFPVIVRAPAGMYGSYFFIFVRVSVASIYFAVQTFFAGNLMDVMLKAIFGHKWANIGNTVPKSAEVTSSKLLAFFIVWIIQLPLIFMHPTIQRHLYTVKAITTTTTLFAVFGYCVRKAGGLGTPETLAAGRVYGSELGWGIVYGINSIMGALCPILINAGDVVRYARKTSDAAWVQSFAILFSKVLITFLGCGTTSAARVFLGKTFWNPWDLYDALLDYHWTAGMRTAMVFASFGMILALVIVNIGTNCLPVGADTTGMFPTYMTIVRGQFLCWLVCPLFFPWKMISSGARFIAFLGSYSIMLCPIAAVMIYDYYFVRKGNFHTLSFYCPNKGSMFWYGNKFGVNPRAIVAWIFGVGATIAGVANSIHPGSVSVGVSHVYQLGFLLSFSIAFIIYAIMNYFFPVTLCFPEGYDKETVNFEEFAPTDGFLDGEKCQDILEEEVSVIEDKKSSISETIEISPDLKI</sequence>
<evidence type="ECO:0000256" key="5">
    <source>
        <dbReference type="ARBA" id="ARBA00023136"/>
    </source>
</evidence>
<protein>
    <recommendedName>
        <fullName evidence="9">Allantoin permease</fullName>
    </recommendedName>
</protein>
<dbReference type="InterPro" id="IPR045225">
    <property type="entry name" value="Uracil/uridine/allantoin_perm"/>
</dbReference>
<evidence type="ECO:0000256" key="2">
    <source>
        <dbReference type="ARBA" id="ARBA00008974"/>
    </source>
</evidence>
<evidence type="ECO:0000313" key="7">
    <source>
        <dbReference type="EMBL" id="ODQ44168.1"/>
    </source>
</evidence>
<dbReference type="Proteomes" id="UP000094455">
    <property type="component" value="Unassembled WGS sequence"/>
</dbReference>
<feature type="transmembrane region" description="Helical" evidence="6">
    <location>
        <begin position="390"/>
        <end position="412"/>
    </location>
</feature>
<dbReference type="PANTHER" id="PTHR30618">
    <property type="entry name" value="NCS1 FAMILY PURINE/PYRIMIDINE TRANSPORTER"/>
    <property type="match status" value="1"/>
</dbReference>
<feature type="transmembrane region" description="Helical" evidence="6">
    <location>
        <begin position="274"/>
        <end position="299"/>
    </location>
</feature>
<dbReference type="CDD" id="cd11482">
    <property type="entry name" value="SLC-NCS1sbd_NRT1-like"/>
    <property type="match status" value="1"/>
</dbReference>
<feature type="transmembrane region" description="Helical" evidence="6">
    <location>
        <begin position="446"/>
        <end position="464"/>
    </location>
</feature>
<dbReference type="Pfam" id="PF02133">
    <property type="entry name" value="Transp_cyt_pur"/>
    <property type="match status" value="1"/>
</dbReference>
<feature type="transmembrane region" description="Helical" evidence="6">
    <location>
        <begin position="320"/>
        <end position="340"/>
    </location>
</feature>
<dbReference type="GO" id="GO:0005886">
    <property type="term" value="C:plasma membrane"/>
    <property type="evidence" value="ECO:0007669"/>
    <property type="project" value="TreeGrafter"/>
</dbReference>